<dbReference type="InterPro" id="IPR053202">
    <property type="entry name" value="EGF_Rcpt_Signaling_Reg"/>
</dbReference>
<sequence length="227" mass="26076">MKLLQPNATARDAVHLLSDKFANVHWGQSAEDAILLRFIGFKRGGFYVDVGAHHPKRISNTYMFHHRLGWTGVNIDANREAIELFEKERPNDKNVHALIGERTETPHIFTIFKGKTRSTADANRTARLVGKEFEVLSQQPMSPTPLREILEQQVPKDQHIDFMNVDIEGFDIQALKTNDWSAFRPDFLCVEDFEFKTGRNSAIRKYMASIEYICVSHCYDTSIYKAS</sequence>
<dbReference type="Gene3D" id="3.40.50.150">
    <property type="entry name" value="Vaccinia Virus protein VP39"/>
    <property type="match status" value="1"/>
</dbReference>
<evidence type="ECO:0000313" key="2">
    <source>
        <dbReference type="EMBL" id="MDI7923594.1"/>
    </source>
</evidence>
<dbReference type="GO" id="GO:0005886">
    <property type="term" value="C:plasma membrane"/>
    <property type="evidence" value="ECO:0007669"/>
    <property type="project" value="TreeGrafter"/>
</dbReference>
<dbReference type="GO" id="GO:0006888">
    <property type="term" value="P:endoplasmic reticulum to Golgi vesicle-mediated transport"/>
    <property type="evidence" value="ECO:0007669"/>
    <property type="project" value="TreeGrafter"/>
</dbReference>
<feature type="domain" description="Methyltransferase FkbM" evidence="1">
    <location>
        <begin position="49"/>
        <end position="211"/>
    </location>
</feature>
<dbReference type="AlphaFoldDB" id="A0AAE3U523"/>
<dbReference type="GO" id="GO:0005737">
    <property type="term" value="C:cytoplasm"/>
    <property type="evidence" value="ECO:0007669"/>
    <property type="project" value="GOC"/>
</dbReference>
<dbReference type="SUPFAM" id="SSF53335">
    <property type="entry name" value="S-adenosyl-L-methionine-dependent methyltransferases"/>
    <property type="match status" value="1"/>
</dbReference>
<evidence type="ECO:0000313" key="3">
    <source>
        <dbReference type="Proteomes" id="UP001161580"/>
    </source>
</evidence>
<gene>
    <name evidence="2" type="ORF">MRS75_16060</name>
</gene>
<dbReference type="EMBL" id="JALDYZ010000009">
    <property type="protein sequence ID" value="MDI7923594.1"/>
    <property type="molecule type" value="Genomic_DNA"/>
</dbReference>
<dbReference type="InterPro" id="IPR006342">
    <property type="entry name" value="FkbM_mtfrase"/>
</dbReference>
<dbReference type="InterPro" id="IPR029063">
    <property type="entry name" value="SAM-dependent_MTases_sf"/>
</dbReference>
<protein>
    <submittedName>
        <fullName evidence="2">FkbM family methyltransferase</fullName>
    </submittedName>
</protein>
<dbReference type="PANTHER" id="PTHR34009">
    <property type="entry name" value="PROTEIN STAR"/>
    <property type="match status" value="1"/>
</dbReference>
<dbReference type="PANTHER" id="PTHR34009:SF2">
    <property type="entry name" value="PROTEIN STAR"/>
    <property type="match status" value="1"/>
</dbReference>
<dbReference type="GO" id="GO:0032259">
    <property type="term" value="P:methylation"/>
    <property type="evidence" value="ECO:0007669"/>
    <property type="project" value="UniProtKB-KW"/>
</dbReference>
<evidence type="ECO:0000259" key="1">
    <source>
        <dbReference type="Pfam" id="PF05050"/>
    </source>
</evidence>
<dbReference type="Pfam" id="PF05050">
    <property type="entry name" value="Methyltransf_21"/>
    <property type="match status" value="1"/>
</dbReference>
<dbReference type="GO" id="GO:0016197">
    <property type="term" value="P:endosomal transport"/>
    <property type="evidence" value="ECO:0007669"/>
    <property type="project" value="TreeGrafter"/>
</dbReference>
<keyword evidence="3" id="KW-1185">Reference proteome</keyword>
<reference evidence="2" key="1">
    <citation type="submission" date="2022-03" db="EMBL/GenBank/DDBJ databases">
        <title>Fererhizobium litorale gen. nov., sp. nov., isolated from sandy sediments of the Sea of Japan seashore.</title>
        <authorList>
            <person name="Romanenko L."/>
            <person name="Kurilenko V."/>
            <person name="Otstavnykh N."/>
            <person name="Svetashev V."/>
            <person name="Tekutyeva L."/>
            <person name="Isaeva M."/>
            <person name="Mikhailov V."/>
        </authorList>
    </citation>
    <scope>NUCLEOTIDE SEQUENCE</scope>
    <source>
        <strain evidence="2">KMM 9576</strain>
    </source>
</reference>
<dbReference type="RefSeq" id="WP_311786852.1">
    <property type="nucleotide sequence ID" value="NZ_JALDYY010000006.1"/>
</dbReference>
<comment type="caution">
    <text evidence="2">The sequence shown here is derived from an EMBL/GenBank/DDBJ whole genome shotgun (WGS) entry which is preliminary data.</text>
</comment>
<organism evidence="2 3">
    <name type="scientific">Ferirhizobium litorale</name>
    <dbReference type="NCBI Taxonomy" id="2927786"/>
    <lineage>
        <taxon>Bacteria</taxon>
        <taxon>Pseudomonadati</taxon>
        <taxon>Pseudomonadota</taxon>
        <taxon>Alphaproteobacteria</taxon>
        <taxon>Hyphomicrobiales</taxon>
        <taxon>Rhizobiaceae</taxon>
        <taxon>Ferirhizobium</taxon>
    </lineage>
</organism>
<dbReference type="Proteomes" id="UP001161580">
    <property type="component" value="Unassembled WGS sequence"/>
</dbReference>
<proteinExistence type="predicted"/>
<accession>A0AAE3U523</accession>
<dbReference type="GO" id="GO:0008168">
    <property type="term" value="F:methyltransferase activity"/>
    <property type="evidence" value="ECO:0007669"/>
    <property type="project" value="UniProtKB-KW"/>
</dbReference>
<keyword evidence="2" id="KW-0489">Methyltransferase</keyword>
<keyword evidence="2" id="KW-0808">Transferase</keyword>
<name>A0AAE3U523_9HYPH</name>